<name>A0ABN7W8M7_GIGMA</name>
<sequence length="108" mass="12390">WIRDIVQGNTDWADVKAAILQSAKPKYNVETKIECLMNLKLNKDEIGKESADQTDLDVDRLANIFSELKICQISQKSKVEKDIKRIDRLEFSISKLTKLVKNIANNKN</sequence>
<reference evidence="1 2" key="1">
    <citation type="submission" date="2021-06" db="EMBL/GenBank/DDBJ databases">
        <authorList>
            <person name="Kallberg Y."/>
            <person name="Tangrot J."/>
            <person name="Rosling A."/>
        </authorList>
    </citation>
    <scope>NUCLEOTIDE SEQUENCE [LARGE SCALE GENOMIC DNA]</scope>
    <source>
        <strain evidence="1 2">120-4 pot B 10/14</strain>
    </source>
</reference>
<dbReference type="Proteomes" id="UP000789901">
    <property type="component" value="Unassembled WGS sequence"/>
</dbReference>
<protein>
    <submittedName>
        <fullName evidence="1">40106_t:CDS:1</fullName>
    </submittedName>
</protein>
<accession>A0ABN7W8M7</accession>
<evidence type="ECO:0000313" key="2">
    <source>
        <dbReference type="Proteomes" id="UP000789901"/>
    </source>
</evidence>
<keyword evidence="2" id="KW-1185">Reference proteome</keyword>
<gene>
    <name evidence="1" type="ORF">GMARGA_LOCUS27974</name>
</gene>
<comment type="caution">
    <text evidence="1">The sequence shown here is derived from an EMBL/GenBank/DDBJ whole genome shotgun (WGS) entry which is preliminary data.</text>
</comment>
<feature type="non-terminal residue" evidence="1">
    <location>
        <position position="1"/>
    </location>
</feature>
<evidence type="ECO:0000313" key="1">
    <source>
        <dbReference type="EMBL" id="CAG8822004.1"/>
    </source>
</evidence>
<proteinExistence type="predicted"/>
<dbReference type="EMBL" id="CAJVQB010035035">
    <property type="protein sequence ID" value="CAG8822004.1"/>
    <property type="molecule type" value="Genomic_DNA"/>
</dbReference>
<organism evidence="1 2">
    <name type="scientific">Gigaspora margarita</name>
    <dbReference type="NCBI Taxonomy" id="4874"/>
    <lineage>
        <taxon>Eukaryota</taxon>
        <taxon>Fungi</taxon>
        <taxon>Fungi incertae sedis</taxon>
        <taxon>Mucoromycota</taxon>
        <taxon>Glomeromycotina</taxon>
        <taxon>Glomeromycetes</taxon>
        <taxon>Diversisporales</taxon>
        <taxon>Gigasporaceae</taxon>
        <taxon>Gigaspora</taxon>
    </lineage>
</organism>